<keyword evidence="2" id="KW-1185">Reference proteome</keyword>
<dbReference type="Proteomes" id="UP000623129">
    <property type="component" value="Unassembled WGS sequence"/>
</dbReference>
<accession>A0A833VGR9</accession>
<evidence type="ECO:0000313" key="2">
    <source>
        <dbReference type="Proteomes" id="UP000623129"/>
    </source>
</evidence>
<proteinExistence type="predicted"/>
<gene>
    <name evidence="1" type="ORF">FCM35_KLT16918</name>
</gene>
<protein>
    <submittedName>
        <fullName evidence="1">Putative nuclease HARBI1</fullName>
    </submittedName>
</protein>
<dbReference type="EMBL" id="SWLB01000004">
    <property type="protein sequence ID" value="KAF3339447.1"/>
    <property type="molecule type" value="Genomic_DNA"/>
</dbReference>
<name>A0A833VGR9_9POAL</name>
<sequence>MEIDPSLLLLLSNLLQLQSYLDPIPDPSSSSSLTSPSTFPLLFFALASAISSSLLSSPSVALPSPSPPLIPASLRPLSSDPIYSLDPATRDARFRSNFGISFSLFNSLLNSLIPHSPFPYLWRDPPETLQPAHALDSEWSMYNIAESLREALAEDLYERQQRTPTRVR</sequence>
<evidence type="ECO:0000313" key="1">
    <source>
        <dbReference type="EMBL" id="KAF3339447.1"/>
    </source>
</evidence>
<comment type="caution">
    <text evidence="1">The sequence shown here is derived from an EMBL/GenBank/DDBJ whole genome shotgun (WGS) entry which is preliminary data.</text>
</comment>
<dbReference type="AlphaFoldDB" id="A0A833VGR9"/>
<organism evidence="1 2">
    <name type="scientific">Carex littledalei</name>
    <dbReference type="NCBI Taxonomy" id="544730"/>
    <lineage>
        <taxon>Eukaryota</taxon>
        <taxon>Viridiplantae</taxon>
        <taxon>Streptophyta</taxon>
        <taxon>Embryophyta</taxon>
        <taxon>Tracheophyta</taxon>
        <taxon>Spermatophyta</taxon>
        <taxon>Magnoliopsida</taxon>
        <taxon>Liliopsida</taxon>
        <taxon>Poales</taxon>
        <taxon>Cyperaceae</taxon>
        <taxon>Cyperoideae</taxon>
        <taxon>Cariceae</taxon>
        <taxon>Carex</taxon>
        <taxon>Carex subgen. Euthyceras</taxon>
    </lineage>
</organism>
<dbReference type="OrthoDB" id="689093at2759"/>
<reference evidence="1" key="1">
    <citation type="submission" date="2020-01" db="EMBL/GenBank/DDBJ databases">
        <title>Genome sequence of Kobresia littledalei, the first chromosome-level genome in the family Cyperaceae.</title>
        <authorList>
            <person name="Qu G."/>
        </authorList>
    </citation>
    <scope>NUCLEOTIDE SEQUENCE</scope>
    <source>
        <strain evidence="1">C.B.Clarke</strain>
        <tissue evidence="1">Leaf</tissue>
    </source>
</reference>